<comment type="pathway">
    <text evidence="5">Cofactor biosynthesis; ubiquinone biosynthesis.</text>
</comment>
<dbReference type="GO" id="GO:0032259">
    <property type="term" value="P:methylation"/>
    <property type="evidence" value="ECO:0007669"/>
    <property type="project" value="UniProtKB-KW"/>
</dbReference>
<dbReference type="UniPathway" id="UPA00232"/>
<keyword evidence="6" id="KW-0830">Ubiquinone</keyword>
<dbReference type="AlphaFoldDB" id="A0A5E4UPS1"/>
<keyword evidence="4 5" id="KW-0949">S-adenosyl-L-methionine</keyword>
<evidence type="ECO:0000313" key="7">
    <source>
        <dbReference type="Proteomes" id="UP000333828"/>
    </source>
</evidence>
<evidence type="ECO:0000256" key="4">
    <source>
        <dbReference type="ARBA" id="ARBA00022691"/>
    </source>
</evidence>
<organism evidence="6 7">
    <name type="scientific">Pandoraea iniqua</name>
    <dbReference type="NCBI Taxonomy" id="2508288"/>
    <lineage>
        <taxon>Bacteria</taxon>
        <taxon>Pseudomonadati</taxon>
        <taxon>Pseudomonadota</taxon>
        <taxon>Betaproteobacteria</taxon>
        <taxon>Burkholderiales</taxon>
        <taxon>Burkholderiaceae</taxon>
        <taxon>Pandoraea</taxon>
    </lineage>
</organism>
<feature type="binding site" evidence="5">
    <location>
        <position position="193"/>
    </location>
    <ligand>
        <name>S-adenosyl-L-methionine</name>
        <dbReference type="ChEBI" id="CHEBI:59789"/>
    </ligand>
</feature>
<dbReference type="CDD" id="cd02440">
    <property type="entry name" value="AdoMet_MTases"/>
    <property type="match status" value="1"/>
</dbReference>
<dbReference type="FunFam" id="3.40.50.150:FF:000028">
    <property type="entry name" value="Ubiquinone biosynthesis O-methyltransferase"/>
    <property type="match status" value="1"/>
</dbReference>
<dbReference type="PANTHER" id="PTHR43464">
    <property type="entry name" value="METHYLTRANSFERASE"/>
    <property type="match status" value="1"/>
</dbReference>
<gene>
    <name evidence="5" type="primary">ubiG</name>
    <name evidence="6" type="ORF">PIN31115_02105</name>
</gene>
<dbReference type="HAMAP" id="MF_00472">
    <property type="entry name" value="UbiG"/>
    <property type="match status" value="1"/>
</dbReference>
<dbReference type="PANTHER" id="PTHR43464:SF19">
    <property type="entry name" value="UBIQUINONE BIOSYNTHESIS O-METHYLTRANSFERASE, MITOCHONDRIAL"/>
    <property type="match status" value="1"/>
</dbReference>
<evidence type="ECO:0000313" key="6">
    <source>
        <dbReference type="EMBL" id="VVE01019.1"/>
    </source>
</evidence>
<evidence type="ECO:0000256" key="2">
    <source>
        <dbReference type="ARBA" id="ARBA00022679"/>
    </source>
</evidence>
<dbReference type="InterPro" id="IPR029063">
    <property type="entry name" value="SAM-dependent_MTases_sf"/>
</dbReference>
<dbReference type="Proteomes" id="UP000333828">
    <property type="component" value="Unassembled WGS sequence"/>
</dbReference>
<evidence type="ECO:0000256" key="5">
    <source>
        <dbReference type="HAMAP-Rule" id="MF_00472"/>
    </source>
</evidence>
<name>A0A5E4UPS1_9BURK</name>
<dbReference type="EC" id="2.1.1.64" evidence="5"/>
<feature type="binding site" evidence="5">
    <location>
        <position position="109"/>
    </location>
    <ligand>
        <name>S-adenosyl-L-methionine</name>
        <dbReference type="ChEBI" id="CHEBI:59789"/>
    </ligand>
</feature>
<feature type="binding site" evidence="5">
    <location>
        <position position="128"/>
    </location>
    <ligand>
        <name>S-adenosyl-L-methionine</name>
        <dbReference type="ChEBI" id="CHEBI:59789"/>
    </ligand>
</feature>
<keyword evidence="3 5" id="KW-0831">Ubiquinone biosynthesis</keyword>
<dbReference type="EMBL" id="CABPSI010000002">
    <property type="protein sequence ID" value="VVE01019.1"/>
    <property type="molecule type" value="Genomic_DNA"/>
</dbReference>
<keyword evidence="1 5" id="KW-0489">Methyltransferase</keyword>
<sequence length="305" mass="33323">MRLPPTGRAAAIPPSSPCMARRKLKPGLALWTWAHSLRYTCPISTAPAGPCPVDGHAPPPGILPAQAVNVCDQSMNADPQEISKFSELAHRWWDPHSEFKPLHEINPLRLDWIEQHVPLQGKRVLDVGCGGGILTESMARQGARVKGIDLSTKALGVADLHSLEAGLPIEYEEIAVEALAAREPGTYDVVTCMEMLEHVPSPASIVAACATLVKPGGHVFFSTLNRNPKAWLLAVVGAEYVLRMLPRGTHDYAKFIRPSELASFTRANGLTVRDLRGLTYNPINKRYAINRDTDVNYMVACTRDA</sequence>
<dbReference type="Gene3D" id="3.40.50.150">
    <property type="entry name" value="Vaccinia Virus protein VP39"/>
    <property type="match status" value="1"/>
</dbReference>
<dbReference type="GO" id="GO:0061542">
    <property type="term" value="F:3-demethylubiquinol 3-O-methyltransferase activity"/>
    <property type="evidence" value="ECO:0007669"/>
    <property type="project" value="UniProtKB-UniRule"/>
</dbReference>
<dbReference type="SUPFAM" id="SSF53335">
    <property type="entry name" value="S-adenosyl-L-methionine-dependent methyltransferases"/>
    <property type="match status" value="1"/>
</dbReference>
<proteinExistence type="inferred from homology"/>
<dbReference type="GO" id="GO:0010420">
    <property type="term" value="F:polyprenyldihydroxybenzoate methyltransferase activity"/>
    <property type="evidence" value="ECO:0007669"/>
    <property type="project" value="InterPro"/>
</dbReference>
<comment type="function">
    <text evidence="5">O-methyltransferase that catalyzes the 2 O-methylation steps in the ubiquinone biosynthetic pathway.</text>
</comment>
<dbReference type="Pfam" id="PF13489">
    <property type="entry name" value="Methyltransf_23"/>
    <property type="match status" value="1"/>
</dbReference>
<keyword evidence="2 5" id="KW-0808">Transferase</keyword>
<dbReference type="NCBIfam" id="TIGR01983">
    <property type="entry name" value="UbiG"/>
    <property type="match status" value="1"/>
</dbReference>
<keyword evidence="7" id="KW-1185">Reference proteome</keyword>
<accession>A0A5E4UPS1</accession>
<dbReference type="EC" id="2.1.1.222" evidence="5"/>
<feature type="binding site" evidence="5">
    <location>
        <position position="149"/>
    </location>
    <ligand>
        <name>S-adenosyl-L-methionine</name>
        <dbReference type="ChEBI" id="CHEBI:59789"/>
    </ligand>
</feature>
<comment type="catalytic activity">
    <reaction evidence="5">
        <text>a 3-(all-trans-polyprenyl)benzene-1,2-diol + S-adenosyl-L-methionine = a 2-methoxy-6-(all-trans-polyprenyl)phenol + S-adenosyl-L-homocysteine + H(+)</text>
        <dbReference type="Rhea" id="RHEA:31411"/>
        <dbReference type="Rhea" id="RHEA-COMP:9550"/>
        <dbReference type="Rhea" id="RHEA-COMP:9551"/>
        <dbReference type="ChEBI" id="CHEBI:15378"/>
        <dbReference type="ChEBI" id="CHEBI:57856"/>
        <dbReference type="ChEBI" id="CHEBI:59789"/>
        <dbReference type="ChEBI" id="CHEBI:62729"/>
        <dbReference type="ChEBI" id="CHEBI:62731"/>
        <dbReference type="EC" id="2.1.1.222"/>
    </reaction>
</comment>
<protein>
    <recommendedName>
        <fullName evidence="5">Ubiquinone biosynthesis O-methyltransferase</fullName>
    </recommendedName>
    <alternativeName>
        <fullName evidence="5">2-polyprenyl-6-hydroxyphenol methylase</fullName>
        <ecNumber evidence="5">2.1.1.222</ecNumber>
    </alternativeName>
    <alternativeName>
        <fullName evidence="5">3-demethylubiquinone 3-O-methyltransferase</fullName>
        <ecNumber evidence="5">2.1.1.64</ecNumber>
    </alternativeName>
</protein>
<comment type="similarity">
    <text evidence="5">Belongs to the methyltransferase superfamily. UbiG/COQ3 family.</text>
</comment>
<dbReference type="GO" id="GO:0102208">
    <property type="term" value="F:2-polyprenyl-6-hydroxyphenol methylase activity"/>
    <property type="evidence" value="ECO:0007669"/>
    <property type="project" value="UniProtKB-EC"/>
</dbReference>
<dbReference type="InterPro" id="IPR010233">
    <property type="entry name" value="UbiG_MeTrfase"/>
</dbReference>
<evidence type="ECO:0000256" key="3">
    <source>
        <dbReference type="ARBA" id="ARBA00022688"/>
    </source>
</evidence>
<comment type="catalytic activity">
    <reaction evidence="5">
        <text>a 3-demethylubiquinol + S-adenosyl-L-methionine = a ubiquinol + S-adenosyl-L-homocysteine + H(+)</text>
        <dbReference type="Rhea" id="RHEA:44380"/>
        <dbReference type="Rhea" id="RHEA-COMP:9566"/>
        <dbReference type="Rhea" id="RHEA-COMP:10914"/>
        <dbReference type="ChEBI" id="CHEBI:15378"/>
        <dbReference type="ChEBI" id="CHEBI:17976"/>
        <dbReference type="ChEBI" id="CHEBI:57856"/>
        <dbReference type="ChEBI" id="CHEBI:59789"/>
        <dbReference type="ChEBI" id="CHEBI:84422"/>
        <dbReference type="EC" id="2.1.1.64"/>
    </reaction>
</comment>
<evidence type="ECO:0000256" key="1">
    <source>
        <dbReference type="ARBA" id="ARBA00022603"/>
    </source>
</evidence>
<reference evidence="6 7" key="1">
    <citation type="submission" date="2019-08" db="EMBL/GenBank/DDBJ databases">
        <authorList>
            <person name="Peeters C."/>
        </authorList>
    </citation>
    <scope>NUCLEOTIDE SEQUENCE [LARGE SCALE GENOMIC DNA]</scope>
    <source>
        <strain evidence="6 7">LMG 31115</strain>
    </source>
</reference>